<dbReference type="NCBIfam" id="NF041082">
    <property type="entry name" value="thermosome_alpha"/>
    <property type="match status" value="1"/>
</dbReference>
<dbReference type="CDD" id="cd03335">
    <property type="entry name" value="TCP1_alpha"/>
    <property type="match status" value="1"/>
</dbReference>
<dbReference type="PRINTS" id="PR00304">
    <property type="entry name" value="TCOMPLEXTCP1"/>
</dbReference>
<dbReference type="EMBL" id="LSRX01000456">
    <property type="protein sequence ID" value="OLP96739.1"/>
    <property type="molecule type" value="Genomic_DNA"/>
</dbReference>
<dbReference type="InterPro" id="IPR027413">
    <property type="entry name" value="GROEL-like_equatorial_sf"/>
</dbReference>
<gene>
    <name evidence="10" type="ORF">AK812_SmicGene20991</name>
</gene>
<accession>A0A1Q9DNL0</accession>
<dbReference type="SUPFAM" id="SSF52029">
    <property type="entry name" value="GroEL apical domain-like"/>
    <property type="match status" value="1"/>
</dbReference>
<keyword evidence="4" id="KW-0963">Cytoplasm</keyword>
<dbReference type="SUPFAM" id="SSF54849">
    <property type="entry name" value="GroEL-intermediate domain like"/>
    <property type="match status" value="1"/>
</dbReference>
<evidence type="ECO:0000313" key="11">
    <source>
        <dbReference type="Proteomes" id="UP000186817"/>
    </source>
</evidence>
<keyword evidence="11" id="KW-1185">Reference proteome</keyword>
<name>A0A1Q9DNL0_SYMMI</name>
<dbReference type="PANTHER" id="PTHR11353">
    <property type="entry name" value="CHAPERONIN"/>
    <property type="match status" value="1"/>
</dbReference>
<dbReference type="SUPFAM" id="SSF48592">
    <property type="entry name" value="GroEL equatorial domain-like"/>
    <property type="match status" value="1"/>
</dbReference>
<evidence type="ECO:0000256" key="1">
    <source>
        <dbReference type="ARBA" id="ARBA00004496"/>
    </source>
</evidence>
<dbReference type="PROSITE" id="PS00750">
    <property type="entry name" value="TCP1_1"/>
    <property type="match status" value="1"/>
</dbReference>
<evidence type="ECO:0000256" key="9">
    <source>
        <dbReference type="RuleBase" id="RU004187"/>
    </source>
</evidence>
<dbReference type="GO" id="GO:0051082">
    <property type="term" value="F:unfolded protein binding"/>
    <property type="evidence" value="ECO:0007669"/>
    <property type="project" value="InterPro"/>
</dbReference>
<dbReference type="GO" id="GO:0140662">
    <property type="term" value="F:ATP-dependent protein folding chaperone"/>
    <property type="evidence" value="ECO:0007669"/>
    <property type="project" value="InterPro"/>
</dbReference>
<dbReference type="Pfam" id="PF00118">
    <property type="entry name" value="Cpn60_TCP1"/>
    <property type="match status" value="1"/>
</dbReference>
<dbReference type="InterPro" id="IPR027409">
    <property type="entry name" value="GroEL-like_apical_dom_sf"/>
</dbReference>
<dbReference type="GO" id="GO:0005524">
    <property type="term" value="F:ATP binding"/>
    <property type="evidence" value="ECO:0007669"/>
    <property type="project" value="UniProtKB-KW"/>
</dbReference>
<dbReference type="GO" id="GO:0016887">
    <property type="term" value="F:ATP hydrolysis activity"/>
    <property type="evidence" value="ECO:0007669"/>
    <property type="project" value="InterPro"/>
</dbReference>
<keyword evidence="5 9" id="KW-0547">Nucleotide-binding</keyword>
<dbReference type="InterPro" id="IPR002423">
    <property type="entry name" value="Cpn60/GroEL/TCP-1"/>
</dbReference>
<dbReference type="InterPro" id="IPR054827">
    <property type="entry name" value="thermosome_alpha"/>
</dbReference>
<proteinExistence type="inferred from homology"/>
<reference evidence="10 11" key="1">
    <citation type="submission" date="2016-02" db="EMBL/GenBank/DDBJ databases">
        <title>Genome analysis of coral dinoflagellate symbionts highlights evolutionary adaptations to a symbiotic lifestyle.</title>
        <authorList>
            <person name="Aranda M."/>
            <person name="Li Y."/>
            <person name="Liew Y.J."/>
            <person name="Baumgarten S."/>
            <person name="Simakov O."/>
            <person name="Wilson M."/>
            <person name="Piel J."/>
            <person name="Ashoor H."/>
            <person name="Bougouffa S."/>
            <person name="Bajic V.B."/>
            <person name="Ryu T."/>
            <person name="Ravasi T."/>
            <person name="Bayer T."/>
            <person name="Micklem G."/>
            <person name="Kim H."/>
            <person name="Bhak J."/>
            <person name="Lajeunesse T.C."/>
            <person name="Voolstra C.R."/>
        </authorList>
    </citation>
    <scope>NUCLEOTIDE SEQUENCE [LARGE SCALE GENOMIC DNA]</scope>
    <source>
        <strain evidence="10 11">CCMP2467</strain>
    </source>
</reference>
<evidence type="ECO:0000256" key="2">
    <source>
        <dbReference type="ARBA" id="ARBA00008020"/>
    </source>
</evidence>
<dbReference type="GO" id="GO:0005737">
    <property type="term" value="C:cytoplasm"/>
    <property type="evidence" value="ECO:0007669"/>
    <property type="project" value="UniProtKB-SubCell"/>
</dbReference>
<evidence type="ECO:0000256" key="5">
    <source>
        <dbReference type="ARBA" id="ARBA00022741"/>
    </source>
</evidence>
<dbReference type="FunFam" id="1.10.560.10:FF:000070">
    <property type="entry name" value="Uncharacterized protein"/>
    <property type="match status" value="1"/>
</dbReference>
<protein>
    <recommendedName>
        <fullName evidence="3">T-complex protein 1 subunit alpha</fullName>
    </recommendedName>
    <alternativeName>
        <fullName evidence="8">CCT-alpha</fullName>
    </alternativeName>
</protein>
<evidence type="ECO:0000256" key="3">
    <source>
        <dbReference type="ARBA" id="ARBA00014424"/>
    </source>
</evidence>
<dbReference type="InterPro" id="IPR027410">
    <property type="entry name" value="TCP-1-like_intermed_sf"/>
</dbReference>
<dbReference type="PROSITE" id="PS00751">
    <property type="entry name" value="TCP1_2"/>
    <property type="match status" value="1"/>
</dbReference>
<evidence type="ECO:0000313" key="10">
    <source>
        <dbReference type="EMBL" id="OLP96739.1"/>
    </source>
</evidence>
<dbReference type="InterPro" id="IPR027417">
    <property type="entry name" value="P-loop_NTPase"/>
</dbReference>
<evidence type="ECO:0000256" key="8">
    <source>
        <dbReference type="ARBA" id="ARBA00030049"/>
    </source>
</evidence>
<dbReference type="NCBIfam" id="TIGR02340">
    <property type="entry name" value="chap_CCT_alpha"/>
    <property type="match status" value="1"/>
</dbReference>
<evidence type="ECO:0000256" key="6">
    <source>
        <dbReference type="ARBA" id="ARBA00022840"/>
    </source>
</evidence>
<dbReference type="FunFam" id="3.50.7.10:FF:000009">
    <property type="entry name" value="T-complex protein 1 subunit alpha"/>
    <property type="match status" value="1"/>
</dbReference>
<dbReference type="Gene3D" id="3.50.7.10">
    <property type="entry name" value="GroEL"/>
    <property type="match status" value="1"/>
</dbReference>
<dbReference type="SUPFAM" id="SSF52540">
    <property type="entry name" value="P-loop containing nucleoside triphosphate hydrolases"/>
    <property type="match status" value="1"/>
</dbReference>
<dbReference type="InterPro" id="IPR002194">
    <property type="entry name" value="Chaperonin_TCP-1_CS"/>
</dbReference>
<dbReference type="NCBIfam" id="NF041083">
    <property type="entry name" value="thermosome_beta"/>
    <property type="match status" value="1"/>
</dbReference>
<dbReference type="Gene3D" id="3.30.260.10">
    <property type="entry name" value="TCP-1-like chaperonin intermediate domain"/>
    <property type="match status" value="1"/>
</dbReference>
<keyword evidence="6 9" id="KW-0067">ATP-binding</keyword>
<dbReference type="OrthoDB" id="496at2759"/>
<comment type="caution">
    <text evidence="10">The sequence shown here is derived from an EMBL/GenBank/DDBJ whole genome shotgun (WGS) entry which is preliminary data.</text>
</comment>
<dbReference type="InterPro" id="IPR012715">
    <property type="entry name" value="Chap_CCT_alpha"/>
</dbReference>
<evidence type="ECO:0000256" key="7">
    <source>
        <dbReference type="ARBA" id="ARBA00023186"/>
    </source>
</evidence>
<dbReference type="InterPro" id="IPR053374">
    <property type="entry name" value="TCP-1_chaperonin"/>
</dbReference>
<dbReference type="CDD" id="cd18809">
    <property type="entry name" value="SF1_C_RecD"/>
    <property type="match status" value="1"/>
</dbReference>
<evidence type="ECO:0000256" key="4">
    <source>
        <dbReference type="ARBA" id="ARBA00022490"/>
    </source>
</evidence>
<comment type="subcellular location">
    <subcellularLocation>
        <location evidence="1">Cytoplasm</location>
    </subcellularLocation>
</comment>
<keyword evidence="7 9" id="KW-0143">Chaperone</keyword>
<comment type="similarity">
    <text evidence="2 9">Belongs to the TCP-1 chaperonin family.</text>
</comment>
<dbReference type="InterPro" id="IPR017998">
    <property type="entry name" value="Chaperone_TCP-1"/>
</dbReference>
<organism evidence="10 11">
    <name type="scientific">Symbiodinium microadriaticum</name>
    <name type="common">Dinoflagellate</name>
    <name type="synonym">Zooxanthella microadriatica</name>
    <dbReference type="NCBI Taxonomy" id="2951"/>
    <lineage>
        <taxon>Eukaryota</taxon>
        <taxon>Sar</taxon>
        <taxon>Alveolata</taxon>
        <taxon>Dinophyceae</taxon>
        <taxon>Suessiales</taxon>
        <taxon>Symbiodiniaceae</taxon>
        <taxon>Symbiodinium</taxon>
    </lineage>
</organism>
<dbReference type="Proteomes" id="UP000186817">
    <property type="component" value="Unassembled WGS sequence"/>
</dbReference>
<sequence length="1550" mass="171416">MDFAYHHFGDNTLHMDPTTMDVEHPETDDACDARVNHWKSLALSESLDVKREVCRLATGHAKASPFPPELIQAGRDLVFRKLQGAGSKETLDRVPERQPFYLEAISELLRFAGDPDWRRYTKASWSFSAGVPLGVDVKLPRTPALFFRKTKHRKFVGAAEQLSDEPRLNYPSAREHELKIEEQFEKEISLGAMIEMPLDEARSRYGDSLSIASLGAIPKADDTVRVVHDGSNGQHVNDRIKVRDAQSTPAVLIYLRPWRSADWARQACRAYRKDRVCLNAVGTFGIVSASYWWYRLFPGLGRLLYYAHGQDHTTLLTYVDDLIWITESSQGLPRILASIFLLEILGIPFAWHKFRGGAEHGWIGFSISAHQRLLGISRSRADWMIGWIRKVKSDGFVNIADMGAVLGRLSFGLTVLPLLRPFLGPLMLGSPLFGIASLRIFALLMCHGEVASRLSFSVRISHLEAPWFHMAGQSYRSIASLELLATLIGVVVFQTAPFTHANFVCSAATDNRGNGQLTSRWLTTSFPLVAVLMELATVLQGKSLSLELHWAPRLQNSLADSLTNQDFKSFNPDLRLRFSFGDYQSLVMKEMLDLGSSLYKDIAEWKMRKRGNYSAGEVRSDHPPNPIATRIYRGLRLFLTKNMNKRQDFVNGMACEVLDYDSRGGCLTVRTATGKVLAVSVLRERVGTYDVDFFPARLGYASTVQKVQGQTLPHITLWLDRSHCRAAGYVALSRVRRDEDYLIAGKVTAVKTCYQCWMLQLTPRIFDPLTPSQTEAADAENKAWQQQFDAFKDEWKDSPLPAVPMQDIPFFVPLVSKNGKGVAAAVMQVVTQVRALGLPLRRIPSDRGLEFRNASLAQFTRFHCIPHTTMISKPTAVPKMRFGCSGGPPALCYKPMQPRLQTGVLPCVMFLRVFVLLPSVLLGSSCPGALGLFCADALGHALLRALGGYLHSDVLVVELQEFAGRPSSGQTARHPSSYRRTAAGGGCEVTVLTSNTRGLELRAMASELGLTIQGQRESGADVRSANVTAVMALANILKSSLGPQGLDKMLVDDIGDVTITNDGATVLKQLEVEHPAAKVLVELANLQDSEVGDGTTSVVIIAAELLKRANDLVKNNIHPTTIIAGYRIAMRESIKYIQEHLSLKVDTLEQDTLMNIAKTSLSSKFIGSESAVFCQIIVDAVKAVKIVNPQGKAKYPVNQINVLQSHGQSSHESTLIPNGYAMRIMRASQEMPAWVAPAKIALLDFDLKKHRMSMNVNIVIDDPEELERVRQKEMDITKEKIQKILDTGVNAIFTTKGIDDFAMKYLVEAGVMGVRRVDKKDIKRIAKVTGAQVLLTLATVEGDEAFDASYAGAADEVINERVGDNDFVFIKGCKASKACSILLRGANEFMLEEASRSVHDALCAVSRTLESNAVVPGGGAVETSLSLHLEDHARTFDTYEQWAIAEFAEALLTIPKTLAINAALDAIDLLAALRVRHHASQQASDPKKKDYKWYGLDLINGTVRNQVVNGVLEPMVSKLKSLKFATEAAITILRIDDLVRIAPDPQDEQQ</sequence>
<dbReference type="Gene3D" id="1.10.560.10">
    <property type="entry name" value="GroEL-like equatorial domain"/>
    <property type="match status" value="1"/>
</dbReference>
<dbReference type="PROSITE" id="PS00995">
    <property type="entry name" value="TCP1_3"/>
    <property type="match status" value="1"/>
</dbReference>